<proteinExistence type="predicted"/>
<keyword evidence="3" id="KW-1185">Reference proteome</keyword>
<feature type="region of interest" description="Disordered" evidence="1">
    <location>
        <begin position="429"/>
        <end position="448"/>
    </location>
</feature>
<dbReference type="AlphaFoldDB" id="A0A8H7BH20"/>
<sequence length="448" mass="51340">MAVTWDAVTWLKANYIQDNGVPQFFIQGKYLPNQRDIAEIEFKNTVKQLYQSSDNGDLCAWAKKVIDSDYRCLNTSTAVSFWQHALLRGNIVNEFYQQEELRFEVVGPSNYQSKRKISGNEELVTKRRIQAGAKIVGMNNVVDMTDESSGSQLYALSRTQQSELRQILDHQPNYERLDQDNDGIYDIIKKYSNNKKHAIDKLYGKLKQATPLSSQWILHKMVIFLLEIYCYDSYLLDLEFRPSLSEADYIIKFWGPLIDILLKGSSVWAHWGDTIAISDQKLNLRMDLRLLCKSISSGHDTANGEFGKTATVNKYYGDKLKLVLNGKNQLNHLLKEHHGDAKDVKICLLQVLGFEAELYYMWIYGDGVYVLQRLKTFTIPTVRSDLAKDIGNLVDGLSTMKCLAENLSNQYHDNLNHKKRKLAAITSAGPDERTPSWTRSVWTPPCLK</sequence>
<evidence type="ECO:0000313" key="2">
    <source>
        <dbReference type="EMBL" id="KAF7720893.1"/>
    </source>
</evidence>
<gene>
    <name evidence="2" type="ORF">EC973_005794</name>
</gene>
<evidence type="ECO:0000313" key="3">
    <source>
        <dbReference type="Proteomes" id="UP000605846"/>
    </source>
</evidence>
<reference evidence="2" key="1">
    <citation type="submission" date="2020-01" db="EMBL/GenBank/DDBJ databases">
        <title>Genome Sequencing of Three Apophysomyces-Like Fungal Strains Confirms a Novel Fungal Genus in the Mucoromycota with divergent Burkholderia-like Endosymbiotic Bacteria.</title>
        <authorList>
            <person name="Stajich J.E."/>
            <person name="Macias A.M."/>
            <person name="Carter-House D."/>
            <person name="Lovett B."/>
            <person name="Kasson L.R."/>
            <person name="Berry K."/>
            <person name="Grigoriev I."/>
            <person name="Chang Y."/>
            <person name="Spatafora J."/>
            <person name="Kasson M.T."/>
        </authorList>
    </citation>
    <scope>NUCLEOTIDE SEQUENCE</scope>
    <source>
        <strain evidence="2">NRRL A-21654</strain>
    </source>
</reference>
<dbReference type="EMBL" id="JABAYA010000339">
    <property type="protein sequence ID" value="KAF7720893.1"/>
    <property type="molecule type" value="Genomic_DNA"/>
</dbReference>
<comment type="caution">
    <text evidence="2">The sequence shown here is derived from an EMBL/GenBank/DDBJ whole genome shotgun (WGS) entry which is preliminary data.</text>
</comment>
<protein>
    <submittedName>
        <fullName evidence="2">Uncharacterized protein</fullName>
    </submittedName>
</protein>
<accession>A0A8H7BH20</accession>
<name>A0A8H7BH20_9FUNG</name>
<evidence type="ECO:0000256" key="1">
    <source>
        <dbReference type="SAM" id="MobiDB-lite"/>
    </source>
</evidence>
<organism evidence="2 3">
    <name type="scientific">Apophysomyces ossiformis</name>
    <dbReference type="NCBI Taxonomy" id="679940"/>
    <lineage>
        <taxon>Eukaryota</taxon>
        <taxon>Fungi</taxon>
        <taxon>Fungi incertae sedis</taxon>
        <taxon>Mucoromycota</taxon>
        <taxon>Mucoromycotina</taxon>
        <taxon>Mucoromycetes</taxon>
        <taxon>Mucorales</taxon>
        <taxon>Mucorineae</taxon>
        <taxon>Mucoraceae</taxon>
        <taxon>Apophysomyces</taxon>
    </lineage>
</organism>
<dbReference type="OrthoDB" id="2288006at2759"/>
<dbReference type="Proteomes" id="UP000605846">
    <property type="component" value="Unassembled WGS sequence"/>
</dbReference>